<sequence length="254" mass="28584">MTNIAGTWSQIDLAGKKIDIYEPAQPAEHGDVVLHLHGHGLTTIAENPVYSAQLEKHGLRCLCPHGERSWWSDVICDEFDTEITPLDYLLQQVVPFIQEKWNCKPPHIGLMGISMGGQGVLQLSYRHARNFPVVAAISPAVDFQNWHGEDLPITQMFPNKEAARQATAILQIHPLNWPRHQLIVCDPTDAEWFDSSDKLTMKLGSSGIMHERDLETSVRKTSAGGHSWDYFNHMAEKVIGFVAERLEKVRSETS</sequence>
<dbReference type="Gene3D" id="3.40.50.1820">
    <property type="entry name" value="alpha/beta hydrolase"/>
    <property type="match status" value="1"/>
</dbReference>
<organism evidence="1">
    <name type="scientific">hydrothermal vent metagenome</name>
    <dbReference type="NCBI Taxonomy" id="652676"/>
    <lineage>
        <taxon>unclassified sequences</taxon>
        <taxon>metagenomes</taxon>
        <taxon>ecological metagenomes</taxon>
    </lineage>
</organism>
<dbReference type="InterPro" id="IPR029058">
    <property type="entry name" value="AB_hydrolase_fold"/>
</dbReference>
<gene>
    <name evidence="1" type="ORF">MNBD_PLANCTO02-3221</name>
</gene>
<dbReference type="SUPFAM" id="SSF53474">
    <property type="entry name" value="alpha/beta-Hydrolases"/>
    <property type="match status" value="1"/>
</dbReference>
<name>A0A3B1DZJ4_9ZZZZ</name>
<proteinExistence type="predicted"/>
<dbReference type="AlphaFoldDB" id="A0A3B1DZJ4"/>
<dbReference type="EMBL" id="UOGL01000516">
    <property type="protein sequence ID" value="VAX41150.1"/>
    <property type="molecule type" value="Genomic_DNA"/>
</dbReference>
<dbReference type="InterPro" id="IPR000801">
    <property type="entry name" value="Esterase-like"/>
</dbReference>
<dbReference type="Pfam" id="PF00756">
    <property type="entry name" value="Esterase"/>
    <property type="match status" value="1"/>
</dbReference>
<evidence type="ECO:0008006" key="2">
    <source>
        <dbReference type="Google" id="ProtNLM"/>
    </source>
</evidence>
<protein>
    <recommendedName>
        <fullName evidence="2">Esterase</fullName>
    </recommendedName>
</protein>
<accession>A0A3B1DZJ4</accession>
<reference evidence="1" key="1">
    <citation type="submission" date="2018-06" db="EMBL/GenBank/DDBJ databases">
        <authorList>
            <person name="Zhirakovskaya E."/>
        </authorList>
    </citation>
    <scope>NUCLEOTIDE SEQUENCE</scope>
</reference>
<evidence type="ECO:0000313" key="1">
    <source>
        <dbReference type="EMBL" id="VAX41150.1"/>
    </source>
</evidence>